<dbReference type="InterPro" id="IPR003351">
    <property type="entry name" value="Dishevelled_protein_dom"/>
</dbReference>
<evidence type="ECO:0000256" key="6">
    <source>
        <dbReference type="ARBA" id="ARBA00022687"/>
    </source>
</evidence>
<dbReference type="InterPro" id="IPR001478">
    <property type="entry name" value="PDZ"/>
</dbReference>
<name>A0A1J1I3A6_9DIPT</name>
<dbReference type="SMART" id="SM00228">
    <property type="entry name" value="PDZ"/>
    <property type="match status" value="1"/>
</dbReference>
<dbReference type="GO" id="GO:0003002">
    <property type="term" value="P:regionalization"/>
    <property type="evidence" value="ECO:0007669"/>
    <property type="project" value="UniProtKB-ARBA"/>
</dbReference>
<dbReference type="Gene3D" id="1.10.10.10">
    <property type="entry name" value="Winged helix-like DNA-binding domain superfamily/Winged helix DNA-binding domain"/>
    <property type="match status" value="1"/>
</dbReference>
<dbReference type="GO" id="GO:0005938">
    <property type="term" value="C:cell cortex"/>
    <property type="evidence" value="ECO:0007669"/>
    <property type="project" value="UniProtKB-ARBA"/>
</dbReference>
<dbReference type="EMBL" id="CVRI01000040">
    <property type="protein sequence ID" value="CRK94815.1"/>
    <property type="molecule type" value="Genomic_DNA"/>
</dbReference>
<proteinExistence type="inferred from homology"/>
<dbReference type="FunFam" id="2.30.42.10:FF:000014">
    <property type="entry name" value="Segment polarity protein dishevelled homolog DVL-3"/>
    <property type="match status" value="1"/>
</dbReference>
<feature type="domain" description="DIX" evidence="12">
    <location>
        <begin position="12"/>
        <end position="96"/>
    </location>
</feature>
<comment type="similarity">
    <text evidence="3">Belongs to the DSH family.</text>
</comment>
<dbReference type="InterPro" id="IPR008339">
    <property type="entry name" value="Dishevelled_fam"/>
</dbReference>
<evidence type="ECO:0000256" key="9">
    <source>
        <dbReference type="SAM" id="MobiDB-lite"/>
    </source>
</evidence>
<dbReference type="FunFam" id="2.40.240.130:FF:000001">
    <property type="entry name" value="Segment polarity protein dishevelled homolog DVL-1"/>
    <property type="match status" value="1"/>
</dbReference>
<dbReference type="SUPFAM" id="SSF54236">
    <property type="entry name" value="Ubiquitin-like"/>
    <property type="match status" value="1"/>
</dbReference>
<dbReference type="GO" id="GO:0005829">
    <property type="term" value="C:cytosol"/>
    <property type="evidence" value="ECO:0007669"/>
    <property type="project" value="TreeGrafter"/>
</dbReference>
<dbReference type="PANTHER" id="PTHR10878">
    <property type="entry name" value="SEGMENT POLARITY PROTEIN DISHEVELLED"/>
    <property type="match status" value="1"/>
</dbReference>
<evidence type="ECO:0000313" key="13">
    <source>
        <dbReference type="EMBL" id="CRK94815.1"/>
    </source>
</evidence>
<dbReference type="OrthoDB" id="10031689at2759"/>
<feature type="compositionally biased region" description="Low complexity" evidence="9">
    <location>
        <begin position="603"/>
        <end position="616"/>
    </location>
</feature>
<evidence type="ECO:0000256" key="1">
    <source>
        <dbReference type="ARBA" id="ARBA00004370"/>
    </source>
</evidence>
<dbReference type="Gene3D" id="2.30.42.10">
    <property type="match status" value="1"/>
</dbReference>
<dbReference type="CDD" id="cd04438">
    <property type="entry name" value="DEP_dishevelled"/>
    <property type="match status" value="1"/>
</dbReference>
<dbReference type="GO" id="GO:0048730">
    <property type="term" value="P:epidermis morphogenesis"/>
    <property type="evidence" value="ECO:0007669"/>
    <property type="project" value="UniProtKB-ARBA"/>
</dbReference>
<dbReference type="GO" id="GO:0009887">
    <property type="term" value="P:animal organ morphogenesis"/>
    <property type="evidence" value="ECO:0007669"/>
    <property type="project" value="UniProtKB-ARBA"/>
</dbReference>
<dbReference type="InterPro" id="IPR038207">
    <property type="entry name" value="DIX_dom_sf"/>
</dbReference>
<dbReference type="SUPFAM" id="SSF50156">
    <property type="entry name" value="PDZ domain-like"/>
    <property type="match status" value="1"/>
</dbReference>
<dbReference type="PROSITE" id="PS50186">
    <property type="entry name" value="DEP"/>
    <property type="match status" value="1"/>
</dbReference>
<dbReference type="PRINTS" id="PR01760">
    <property type="entry name" value="DISHEVELLED"/>
</dbReference>
<dbReference type="Pfam" id="PF00610">
    <property type="entry name" value="DEP"/>
    <property type="match status" value="1"/>
</dbReference>
<dbReference type="Pfam" id="PF00595">
    <property type="entry name" value="PDZ"/>
    <property type="match status" value="1"/>
</dbReference>
<dbReference type="SMART" id="SM00021">
    <property type="entry name" value="DAX"/>
    <property type="match status" value="1"/>
</dbReference>
<dbReference type="Pfam" id="PF00778">
    <property type="entry name" value="DIX"/>
    <property type="match status" value="1"/>
</dbReference>
<evidence type="ECO:0000259" key="11">
    <source>
        <dbReference type="PROSITE" id="PS50186"/>
    </source>
</evidence>
<protein>
    <submittedName>
        <fullName evidence="13">CLUMA_CG008309, isoform A</fullName>
    </submittedName>
</protein>
<gene>
    <name evidence="13" type="ORF">CLUMA_CG008309</name>
</gene>
<dbReference type="InterPro" id="IPR000591">
    <property type="entry name" value="DEP_dom"/>
</dbReference>
<dbReference type="GO" id="GO:0016020">
    <property type="term" value="C:membrane"/>
    <property type="evidence" value="ECO:0007669"/>
    <property type="project" value="UniProtKB-SubCell"/>
</dbReference>
<evidence type="ECO:0000256" key="5">
    <source>
        <dbReference type="ARBA" id="ARBA00022490"/>
    </source>
</evidence>
<evidence type="ECO:0000256" key="8">
    <source>
        <dbReference type="PROSITE-ProRule" id="PRU00069"/>
    </source>
</evidence>
<evidence type="ECO:0000259" key="12">
    <source>
        <dbReference type="PROSITE" id="PS50841"/>
    </source>
</evidence>
<dbReference type="STRING" id="568069.A0A1J1I3A6"/>
<dbReference type="GO" id="GO:0048598">
    <property type="term" value="P:embryonic morphogenesis"/>
    <property type="evidence" value="ECO:0007669"/>
    <property type="project" value="UniProtKB-ARBA"/>
</dbReference>
<reference evidence="13 14" key="1">
    <citation type="submission" date="2015-04" db="EMBL/GenBank/DDBJ databases">
        <authorList>
            <person name="Syromyatnikov M.Y."/>
            <person name="Popov V.N."/>
        </authorList>
    </citation>
    <scope>NUCLEOTIDE SEQUENCE [LARGE SCALE GENOMIC DNA]</scope>
</reference>
<dbReference type="PANTHER" id="PTHR10878:SF25">
    <property type="entry name" value="SEGMENT POLARITY PROTEIN DISHEVELLED"/>
    <property type="match status" value="1"/>
</dbReference>
<dbReference type="SUPFAM" id="SSF46785">
    <property type="entry name" value="Winged helix' DNA-binding domain"/>
    <property type="match status" value="1"/>
</dbReference>
<dbReference type="SMART" id="SM00049">
    <property type="entry name" value="DEP"/>
    <property type="match status" value="1"/>
</dbReference>
<feature type="region of interest" description="Disordered" evidence="9">
    <location>
        <begin position="182"/>
        <end position="215"/>
    </location>
</feature>
<keyword evidence="5" id="KW-0963">Cytoplasm</keyword>
<dbReference type="GO" id="GO:0035591">
    <property type="term" value="F:signaling adaptor activity"/>
    <property type="evidence" value="ECO:0007669"/>
    <property type="project" value="UniProtKB-ARBA"/>
</dbReference>
<feature type="region of interest" description="Disordered" evidence="9">
    <location>
        <begin position="588"/>
        <end position="616"/>
    </location>
</feature>
<feature type="compositionally biased region" description="Basic and acidic residues" evidence="9">
    <location>
        <begin position="107"/>
        <end position="126"/>
    </location>
</feature>
<keyword evidence="6 8" id="KW-0879">Wnt signaling pathway</keyword>
<dbReference type="InterPro" id="IPR029071">
    <property type="entry name" value="Ubiquitin-like_domsf"/>
</dbReference>
<keyword evidence="7" id="KW-0472">Membrane</keyword>
<dbReference type="GO" id="GO:0060070">
    <property type="term" value="P:canonical Wnt signaling pathway"/>
    <property type="evidence" value="ECO:0007669"/>
    <property type="project" value="TreeGrafter"/>
</dbReference>
<dbReference type="GO" id="GO:0048646">
    <property type="term" value="P:anatomical structure formation involved in morphogenesis"/>
    <property type="evidence" value="ECO:0007669"/>
    <property type="project" value="UniProtKB-ARBA"/>
</dbReference>
<evidence type="ECO:0000259" key="10">
    <source>
        <dbReference type="PROSITE" id="PS50106"/>
    </source>
</evidence>
<organism evidence="13 14">
    <name type="scientific">Clunio marinus</name>
    <dbReference type="NCBI Taxonomy" id="568069"/>
    <lineage>
        <taxon>Eukaryota</taxon>
        <taxon>Metazoa</taxon>
        <taxon>Ecdysozoa</taxon>
        <taxon>Arthropoda</taxon>
        <taxon>Hexapoda</taxon>
        <taxon>Insecta</taxon>
        <taxon>Pterygota</taxon>
        <taxon>Neoptera</taxon>
        <taxon>Endopterygota</taxon>
        <taxon>Diptera</taxon>
        <taxon>Nematocera</taxon>
        <taxon>Chironomoidea</taxon>
        <taxon>Chironomidae</taxon>
        <taxon>Clunio</taxon>
    </lineage>
</organism>
<dbReference type="GO" id="GO:0048699">
    <property type="term" value="P:generation of neurons"/>
    <property type="evidence" value="ECO:0007669"/>
    <property type="project" value="UniProtKB-ARBA"/>
</dbReference>
<dbReference type="Proteomes" id="UP000183832">
    <property type="component" value="Unassembled WGS sequence"/>
</dbReference>
<dbReference type="PROSITE" id="PS50841">
    <property type="entry name" value="DIX"/>
    <property type="match status" value="1"/>
</dbReference>
<dbReference type="AlphaFoldDB" id="A0A1J1I3A6"/>
<evidence type="ECO:0000256" key="4">
    <source>
        <dbReference type="ARBA" id="ARBA00022473"/>
    </source>
</evidence>
<dbReference type="InterPro" id="IPR036388">
    <property type="entry name" value="WH-like_DNA-bd_sf"/>
</dbReference>
<sequence length="616" mass="69065">MAEDDDNQVYQQKETKIIYHIDDEPTPYLVKIPFPPPQVKLKDFKIILSKQQTCNYKFFFKSMDADFGVVKEEIIDDNTVLPCFNNKVVCWLVTSNDAASNASETPNPDKVDSGEHPKMTARHGPDGKLTYQAVTNFLSSSSDLASSTSFFDDDETENDMERMKHENYYDYDENLTEYSSILSSQQNSRLKIRKKPQRRKKRPNQQMSRTSSYSSITDSTMSLNIMTVQINMDTVNFLGISIVGQSNRGGDGGIYVGSIMKGGAVQLDGRIEPGDMILQVNDINFENMTNDEAVKVLREVVQKPGPVKLVVAKCWDPNPKGYFTIPRSEPVRPIDPGAWIAHTQALRSCENLETDSDVLTVLNQPRLNVNMPYKVIVQTMKKPDSGLEIRDRLWLKITIPNAFIGSDLVNWIMENVEGINDRRETRKFIGNMLRKNYIKHTVNKLTFSENSYYQFGEGDVAGGYTLNEDDDSASTLIGHNPYDTESIISDHISNLPSHVNALPNYQLGPPPSLPAPECFMPNQAHYFTVGSSVSGANDPNYYVIEKPMSMISNAGLPHLQKASSKSSTTSKSCSSTESQKYMIKNLIQQTNHMSLKNGDKNSKSSSNSSSKGHQVE</sequence>
<dbReference type="FunFam" id="1.10.10.10:FF:000400">
    <property type="entry name" value="DiSHevelled related"/>
    <property type="match status" value="1"/>
</dbReference>
<feature type="compositionally biased region" description="Basic residues" evidence="9">
    <location>
        <begin position="190"/>
        <end position="203"/>
    </location>
</feature>
<feature type="domain" description="DEP" evidence="11">
    <location>
        <begin position="383"/>
        <end position="457"/>
    </location>
</feature>
<dbReference type="GO" id="GO:0048468">
    <property type="term" value="P:cell development"/>
    <property type="evidence" value="ECO:0007669"/>
    <property type="project" value="UniProtKB-ARBA"/>
</dbReference>
<evidence type="ECO:0000256" key="2">
    <source>
        <dbReference type="ARBA" id="ARBA00004496"/>
    </source>
</evidence>
<dbReference type="InterPro" id="IPR036034">
    <property type="entry name" value="PDZ_sf"/>
</dbReference>
<feature type="region of interest" description="Disordered" evidence="9">
    <location>
        <begin position="143"/>
        <end position="164"/>
    </location>
</feature>
<keyword evidence="4" id="KW-0217">Developmental protein</keyword>
<feature type="domain" description="PDZ" evidence="10">
    <location>
        <begin position="227"/>
        <end position="299"/>
    </location>
</feature>
<comment type="subcellular location">
    <subcellularLocation>
        <location evidence="2">Cytoplasm</location>
    </subcellularLocation>
    <subcellularLocation>
        <location evidence="1">Membrane</location>
    </subcellularLocation>
</comment>
<dbReference type="Pfam" id="PF02377">
    <property type="entry name" value="Dishevelled"/>
    <property type="match status" value="1"/>
</dbReference>
<dbReference type="GO" id="GO:0016477">
    <property type="term" value="P:cell migration"/>
    <property type="evidence" value="ECO:0007669"/>
    <property type="project" value="UniProtKB-ARBA"/>
</dbReference>
<dbReference type="GO" id="GO:0005109">
    <property type="term" value="F:frizzled binding"/>
    <property type="evidence" value="ECO:0007669"/>
    <property type="project" value="TreeGrafter"/>
</dbReference>
<evidence type="ECO:0000256" key="3">
    <source>
        <dbReference type="ARBA" id="ARBA00008735"/>
    </source>
</evidence>
<dbReference type="Gene3D" id="2.40.240.130">
    <property type="match status" value="1"/>
</dbReference>
<keyword evidence="14" id="KW-1185">Reference proteome</keyword>
<dbReference type="InterPro" id="IPR036390">
    <property type="entry name" value="WH_DNA-bd_sf"/>
</dbReference>
<dbReference type="InterPro" id="IPR001158">
    <property type="entry name" value="DIX"/>
</dbReference>
<evidence type="ECO:0000313" key="14">
    <source>
        <dbReference type="Proteomes" id="UP000183832"/>
    </source>
</evidence>
<dbReference type="InterPro" id="IPR015506">
    <property type="entry name" value="Dsh/Dvl-rel"/>
</dbReference>
<dbReference type="GO" id="GO:0035556">
    <property type="term" value="P:intracellular signal transduction"/>
    <property type="evidence" value="ECO:0007669"/>
    <property type="project" value="InterPro"/>
</dbReference>
<evidence type="ECO:0000256" key="7">
    <source>
        <dbReference type="ARBA" id="ARBA00023136"/>
    </source>
</evidence>
<feature type="region of interest" description="Disordered" evidence="9">
    <location>
        <begin position="99"/>
        <end position="126"/>
    </location>
</feature>
<dbReference type="CDD" id="cd06717">
    <property type="entry name" value="PDZ_Dishevelled-like"/>
    <property type="match status" value="1"/>
</dbReference>
<accession>A0A1J1I3A6</accession>
<dbReference type="GO" id="GO:0000132">
    <property type="term" value="P:establishment of mitotic spindle orientation"/>
    <property type="evidence" value="ECO:0007669"/>
    <property type="project" value="UniProtKB-ARBA"/>
</dbReference>
<dbReference type="PROSITE" id="PS50106">
    <property type="entry name" value="PDZ"/>
    <property type="match status" value="1"/>
</dbReference>